<comment type="caution">
    <text evidence="1">The sequence shown here is derived from an EMBL/GenBank/DDBJ whole genome shotgun (WGS) entry which is preliminary data.</text>
</comment>
<proteinExistence type="predicted"/>
<dbReference type="RefSeq" id="WP_103563763.1">
    <property type="nucleotide sequence ID" value="NZ_MTBP01000002.1"/>
</dbReference>
<dbReference type="EMBL" id="MTBP01000002">
    <property type="protein sequence ID" value="POM24658.1"/>
    <property type="molecule type" value="Genomic_DNA"/>
</dbReference>
<evidence type="ECO:0000313" key="1">
    <source>
        <dbReference type="EMBL" id="POM24658.1"/>
    </source>
</evidence>
<reference evidence="1 2" key="1">
    <citation type="journal article" date="2017" name="Chemistry">
        <title>Isolation, Biosynthesis and Chemical Modifications of Rubterolones A-F: Rare Tropolone Alkaloids from Actinomadura sp. 5-2.</title>
        <authorList>
            <person name="Guo H."/>
            <person name="Benndorf R."/>
            <person name="Leichnitz D."/>
            <person name="Klassen J.L."/>
            <person name="Vollmers J."/>
            <person name="Gorls H."/>
            <person name="Steinacker M."/>
            <person name="Weigel C."/>
            <person name="Dahse H.M."/>
            <person name="Kaster A.K."/>
            <person name="de Beer Z.W."/>
            <person name="Poulsen M."/>
            <person name="Beemelmanns C."/>
        </authorList>
    </citation>
    <scope>NUCLEOTIDE SEQUENCE [LARGE SCALE GENOMIC DNA]</scope>
    <source>
        <strain evidence="1 2">5-2</strain>
    </source>
</reference>
<accession>A0A2P4UI38</accession>
<dbReference type="Proteomes" id="UP000242367">
    <property type="component" value="Unassembled WGS sequence"/>
</dbReference>
<protein>
    <submittedName>
        <fullName evidence="1">Uncharacterized protein</fullName>
    </submittedName>
</protein>
<sequence>MAVDFGVREFQFTLLPRMADLAPERVEEALTELDATRAEMRAAYRRWLAMAHVPRAPRGLTRYRWALGPPATTARRRFGDLTCGVARWPLPLWPDLLFEVLTGPGGDVWNDWLIRPPSSPTPDLPPPPDLTPWSCVVSDVSERFPGARDQEGSAPTRWTVLIPWHDGTHRAEFVHGLLQHVTPP</sequence>
<gene>
    <name evidence="1" type="ORF">BTM25_32920</name>
</gene>
<dbReference type="AlphaFoldDB" id="A0A2P4UI38"/>
<evidence type="ECO:0000313" key="2">
    <source>
        <dbReference type="Proteomes" id="UP000242367"/>
    </source>
</evidence>
<keyword evidence="2" id="KW-1185">Reference proteome</keyword>
<organism evidence="1 2">
    <name type="scientific">Actinomadura rubteroloni</name>
    <dbReference type="NCBI Taxonomy" id="1926885"/>
    <lineage>
        <taxon>Bacteria</taxon>
        <taxon>Bacillati</taxon>
        <taxon>Actinomycetota</taxon>
        <taxon>Actinomycetes</taxon>
        <taxon>Streptosporangiales</taxon>
        <taxon>Thermomonosporaceae</taxon>
        <taxon>Actinomadura</taxon>
    </lineage>
</organism>
<name>A0A2P4UI38_9ACTN</name>